<comment type="subcellular location">
    <subcellularLocation>
        <location evidence="1">Membrane</location>
        <topology evidence="1">Lipid-anchor</topology>
    </subcellularLocation>
</comment>
<keyword evidence="4" id="KW-0472">Membrane</keyword>
<evidence type="ECO:0000313" key="9">
    <source>
        <dbReference type="Proteomes" id="UP000663937"/>
    </source>
</evidence>
<comment type="similarity">
    <text evidence="2">Belongs to the NlpA lipoprotein family.</text>
</comment>
<name>A0A8A4ZFG8_9MICO</name>
<gene>
    <name evidence="8" type="ORF">J4E96_18460</name>
</gene>
<organism evidence="8 9">
    <name type="scientific">Pengzhenrongella sicca</name>
    <dbReference type="NCBI Taxonomy" id="2819238"/>
    <lineage>
        <taxon>Bacteria</taxon>
        <taxon>Bacillati</taxon>
        <taxon>Actinomycetota</taxon>
        <taxon>Actinomycetes</taxon>
        <taxon>Micrococcales</taxon>
        <taxon>Pengzhenrongella</taxon>
    </lineage>
</organism>
<dbReference type="GO" id="GO:0016020">
    <property type="term" value="C:membrane"/>
    <property type="evidence" value="ECO:0007669"/>
    <property type="project" value="UniProtKB-SubCell"/>
</dbReference>
<dbReference type="Gene3D" id="3.40.190.10">
    <property type="entry name" value="Periplasmic binding protein-like II"/>
    <property type="match status" value="2"/>
</dbReference>
<proteinExistence type="inferred from homology"/>
<evidence type="ECO:0000256" key="5">
    <source>
        <dbReference type="ARBA" id="ARBA00023139"/>
    </source>
</evidence>
<keyword evidence="5" id="KW-0564">Palmitate</keyword>
<dbReference type="PANTHER" id="PTHR30429">
    <property type="entry name" value="D-METHIONINE-BINDING LIPOPROTEIN METQ"/>
    <property type="match status" value="1"/>
</dbReference>
<evidence type="ECO:0000256" key="6">
    <source>
        <dbReference type="ARBA" id="ARBA00023288"/>
    </source>
</evidence>
<dbReference type="AlphaFoldDB" id="A0A8A4ZFG8"/>
<dbReference type="SUPFAM" id="SSF53850">
    <property type="entry name" value="Periplasmic binding protein-like II"/>
    <property type="match status" value="1"/>
</dbReference>
<feature type="chain" id="PRO_5038897977" evidence="7">
    <location>
        <begin position="23"/>
        <end position="304"/>
    </location>
</feature>
<dbReference type="RefSeq" id="WP_227423505.1">
    <property type="nucleotide sequence ID" value="NZ_CP071868.1"/>
</dbReference>
<dbReference type="Proteomes" id="UP000663937">
    <property type="component" value="Chromosome"/>
</dbReference>
<dbReference type="KEGG" id="psic:J4E96_18460"/>
<dbReference type="InterPro" id="IPR004872">
    <property type="entry name" value="Lipoprotein_NlpA"/>
</dbReference>
<keyword evidence="9" id="KW-1185">Reference proteome</keyword>
<evidence type="ECO:0000256" key="4">
    <source>
        <dbReference type="ARBA" id="ARBA00023136"/>
    </source>
</evidence>
<dbReference type="Pfam" id="PF03180">
    <property type="entry name" value="Lipoprotein_9"/>
    <property type="match status" value="1"/>
</dbReference>
<accession>A0A8A4ZFG8</accession>
<reference evidence="8" key="1">
    <citation type="submission" date="2021-03" db="EMBL/GenBank/DDBJ databases">
        <title>Pengzhenrongella sicca gen. nov., sp. nov., a new member of suborder Micrococcineae isolated from High-Arctic tundra soil.</title>
        <authorList>
            <person name="Peng F."/>
        </authorList>
    </citation>
    <scope>NUCLEOTIDE SEQUENCE</scope>
    <source>
        <strain evidence="8">LRZ-2</strain>
    </source>
</reference>
<evidence type="ECO:0000256" key="7">
    <source>
        <dbReference type="SAM" id="SignalP"/>
    </source>
</evidence>
<protein>
    <submittedName>
        <fullName evidence="8">Methionine ABC transporter substrate-binding protein</fullName>
    </submittedName>
</protein>
<evidence type="ECO:0000256" key="3">
    <source>
        <dbReference type="ARBA" id="ARBA00022729"/>
    </source>
</evidence>
<sequence>MKRKLSTLVAAIALTATLAACAGGADSAASGATATADPSDPVTVKVGVTDGSKAYWQVFVDLAKEEGIDVELQNFTDYQQPNPIVSQGELELNQFQHLLFLANYNLSADADLVPISATVIYQLGLYTEKDYETPADIPDGAEIAIPNDATNQARALLVLQSAELITLKDGGGALSTPADIVADESRVTVVPVDANQTTVQLKSLDAAIINNNFASDAGIDPTTAIYSDLEDLEAAEPYINVWVARAEDAENPIYAQLVEIYHDPSVTEALLEESKGTAVAQDQTPAELQEILAGLTADLEAAAS</sequence>
<evidence type="ECO:0000256" key="1">
    <source>
        <dbReference type="ARBA" id="ARBA00004635"/>
    </source>
</evidence>
<feature type="signal peptide" evidence="7">
    <location>
        <begin position="1"/>
        <end position="22"/>
    </location>
</feature>
<dbReference type="EMBL" id="CP071868">
    <property type="protein sequence ID" value="QTE29237.1"/>
    <property type="molecule type" value="Genomic_DNA"/>
</dbReference>
<keyword evidence="6" id="KW-0449">Lipoprotein</keyword>
<evidence type="ECO:0000256" key="2">
    <source>
        <dbReference type="ARBA" id="ARBA00008973"/>
    </source>
</evidence>
<dbReference type="PROSITE" id="PS51257">
    <property type="entry name" value="PROKAR_LIPOPROTEIN"/>
    <property type="match status" value="1"/>
</dbReference>
<keyword evidence="3 7" id="KW-0732">Signal</keyword>
<evidence type="ECO:0000313" key="8">
    <source>
        <dbReference type="EMBL" id="QTE29237.1"/>
    </source>
</evidence>
<dbReference type="PANTHER" id="PTHR30429:SF3">
    <property type="entry name" value="LIPOPROTEIN"/>
    <property type="match status" value="1"/>
</dbReference>